<evidence type="ECO:0000313" key="1">
    <source>
        <dbReference type="EMBL" id="SAJ96574.1"/>
    </source>
</evidence>
<reference evidence="1 2" key="1">
    <citation type="submission" date="2016-04" db="EMBL/GenBank/DDBJ databases">
        <authorList>
            <person name="Peeters C."/>
        </authorList>
    </citation>
    <scope>NUCLEOTIDE SEQUENCE [LARGE SCALE GENOMIC DNA]</scope>
    <source>
        <strain evidence="1">LMG 29311</strain>
    </source>
</reference>
<protein>
    <recommendedName>
        <fullName evidence="3">Terminase</fullName>
    </recommendedName>
</protein>
<organism evidence="1 2">
    <name type="scientific">Burkholderia multivorans</name>
    <dbReference type="NCBI Taxonomy" id="87883"/>
    <lineage>
        <taxon>Bacteria</taxon>
        <taxon>Pseudomonadati</taxon>
        <taxon>Pseudomonadota</taxon>
        <taxon>Betaproteobacteria</taxon>
        <taxon>Burkholderiales</taxon>
        <taxon>Burkholderiaceae</taxon>
        <taxon>Burkholderia</taxon>
        <taxon>Burkholderia cepacia complex</taxon>
    </lineage>
</organism>
<proteinExistence type="predicted"/>
<dbReference type="RefSeq" id="WP_011884154.1">
    <property type="nucleotide sequence ID" value="NZ_CADFGW010000019.1"/>
</dbReference>
<evidence type="ECO:0008006" key="3">
    <source>
        <dbReference type="Google" id="ProtNLM"/>
    </source>
</evidence>
<name>A0ABD7L782_9BURK</name>
<dbReference type="EMBL" id="FKJW01000004">
    <property type="protein sequence ID" value="SAJ96574.1"/>
    <property type="molecule type" value="Genomic_DNA"/>
</dbReference>
<evidence type="ECO:0000313" key="2">
    <source>
        <dbReference type="Proteomes" id="UP000196218"/>
    </source>
</evidence>
<accession>A0ABD7L782</accession>
<dbReference type="AlphaFoldDB" id="A0ABD7L782"/>
<sequence>MAGGRPSKYKKEFAQQAAKLCALGATDAQLADFFDVSISTIALWKVNHTEFSDAIKVPKAEADDRVEQSLYRRALGYEHDEVDIRVVNGVVIQTPIRKHYPPDTAAAIFWLKNRKKEEWRDKLDHEHTGKEGGPMQVVMSPVDEAL</sequence>
<gene>
    <name evidence="1" type="ORF">UA18_03452</name>
</gene>
<dbReference type="Proteomes" id="UP000196218">
    <property type="component" value="Unassembled WGS sequence"/>
</dbReference>
<dbReference type="Gene3D" id="1.10.10.60">
    <property type="entry name" value="Homeodomain-like"/>
    <property type="match status" value="1"/>
</dbReference>
<dbReference type="InterPro" id="IPR009057">
    <property type="entry name" value="Homeodomain-like_sf"/>
</dbReference>
<dbReference type="SUPFAM" id="SSF46689">
    <property type="entry name" value="Homeodomain-like"/>
    <property type="match status" value="1"/>
</dbReference>
<comment type="caution">
    <text evidence="1">The sequence shown here is derived from an EMBL/GenBank/DDBJ whole genome shotgun (WGS) entry which is preliminary data.</text>
</comment>